<dbReference type="InterPro" id="IPR046725">
    <property type="entry name" value="DUF6617"/>
</dbReference>
<evidence type="ECO:0000313" key="2">
    <source>
        <dbReference type="Proteomes" id="UP000199656"/>
    </source>
</evidence>
<reference evidence="2" key="1">
    <citation type="submission" date="2016-10" db="EMBL/GenBank/DDBJ databases">
        <authorList>
            <person name="Varghese N."/>
            <person name="Submissions S."/>
        </authorList>
    </citation>
    <scope>NUCLEOTIDE SEQUENCE [LARGE SCALE GENOMIC DNA]</scope>
    <source>
        <strain evidence="2">DSM 23920</strain>
    </source>
</reference>
<protein>
    <submittedName>
        <fullName evidence="1">Uncharacterized protein</fullName>
    </submittedName>
</protein>
<dbReference type="RefSeq" id="WP_089766014.1">
    <property type="nucleotide sequence ID" value="NZ_BKAT01000066.1"/>
</dbReference>
<proteinExistence type="predicted"/>
<dbReference type="Proteomes" id="UP000199656">
    <property type="component" value="Unassembled WGS sequence"/>
</dbReference>
<organism evidence="1 2">
    <name type="scientific">Chitinophaga terrae</name>
    <name type="common">ex Kim and Jung 2007</name>
    <dbReference type="NCBI Taxonomy" id="408074"/>
    <lineage>
        <taxon>Bacteria</taxon>
        <taxon>Pseudomonadati</taxon>
        <taxon>Bacteroidota</taxon>
        <taxon>Chitinophagia</taxon>
        <taxon>Chitinophagales</taxon>
        <taxon>Chitinophagaceae</taxon>
        <taxon>Chitinophaga</taxon>
    </lineage>
</organism>
<keyword evidence="2" id="KW-1185">Reference proteome</keyword>
<sequence length="341" mass="40536">MNNELNLYHKILFLELRPWTKREVAETKYKELMQGISKEHFTFQPLYEVDFPKPLTAKRKYYFSIIENEATSYLNNFQQIIVGALNEKEKQYWVHTTLTKVLSQKLKEVSKVIDDNQYFFQQLSAASKTSTPESKIQDEAYILQYLKYQLIRIYLEIQETFSSYLKEEAISEEELHQHYFSEQAPSKSFIIEAVKLNLPLPASQVTAKPQTVQFTVKAFDFRTEKKGIISYEAIIKDSGRFSRFEEELFSHELIDENYNFKNQHGQIQELAAIFQTLIKKGYFNKRQFPKNREIKPVDIRKFLDHRYNSNTDKQFRTWANKPDELADFVSSKYWIDKLPTS</sequence>
<dbReference type="AlphaFoldDB" id="A0A1H4GK04"/>
<gene>
    <name evidence="1" type="ORF">SAMN05660909_05439</name>
</gene>
<dbReference type="OrthoDB" id="641012at2"/>
<accession>A0A1H4GK04</accession>
<dbReference type="Pfam" id="PF20322">
    <property type="entry name" value="DUF6617"/>
    <property type="match status" value="1"/>
</dbReference>
<name>A0A1H4GK04_9BACT</name>
<dbReference type="EMBL" id="FNRL01000043">
    <property type="protein sequence ID" value="SEB09963.1"/>
    <property type="molecule type" value="Genomic_DNA"/>
</dbReference>
<dbReference type="STRING" id="408074.SAMN05660909_05439"/>
<evidence type="ECO:0000313" key="1">
    <source>
        <dbReference type="EMBL" id="SEB09963.1"/>
    </source>
</evidence>